<feature type="compositionally biased region" description="Basic and acidic residues" evidence="6">
    <location>
        <begin position="645"/>
        <end position="654"/>
    </location>
</feature>
<dbReference type="Pfam" id="PF00884">
    <property type="entry name" value="Sulfatase"/>
    <property type="match status" value="1"/>
</dbReference>
<evidence type="ECO:0000313" key="10">
    <source>
        <dbReference type="Proteomes" id="UP000595481"/>
    </source>
</evidence>
<feature type="transmembrane region" description="Helical" evidence="7">
    <location>
        <begin position="43"/>
        <end position="68"/>
    </location>
</feature>
<dbReference type="Proteomes" id="UP000595481">
    <property type="component" value="Chromosome"/>
</dbReference>
<feature type="region of interest" description="Disordered" evidence="6">
    <location>
        <begin position="627"/>
        <end position="654"/>
    </location>
</feature>
<keyword evidence="5 7" id="KW-0472">Membrane</keyword>
<dbReference type="InterPro" id="IPR050448">
    <property type="entry name" value="OpgB/LTA_synthase_biosynth"/>
</dbReference>
<dbReference type="SUPFAM" id="SSF53649">
    <property type="entry name" value="Alkaline phosphatase-like"/>
    <property type="match status" value="1"/>
</dbReference>
<keyword evidence="2" id="KW-1003">Cell membrane</keyword>
<dbReference type="GeneID" id="69552509"/>
<evidence type="ECO:0000259" key="8">
    <source>
        <dbReference type="Pfam" id="PF00884"/>
    </source>
</evidence>
<feature type="domain" description="Sulfatase N-terminal" evidence="8">
    <location>
        <begin position="258"/>
        <end position="523"/>
    </location>
</feature>
<dbReference type="PANTHER" id="PTHR47371:SF3">
    <property type="entry name" value="PHOSPHOGLYCEROL TRANSFERASE I"/>
    <property type="match status" value="1"/>
</dbReference>
<evidence type="ECO:0000256" key="2">
    <source>
        <dbReference type="ARBA" id="ARBA00022475"/>
    </source>
</evidence>
<dbReference type="PANTHER" id="PTHR47371">
    <property type="entry name" value="LIPOTEICHOIC ACID SYNTHASE"/>
    <property type="match status" value="1"/>
</dbReference>
<sequence>MFARFLLSGLALLALLALLLKSLLLFWSPASFAVLTTPQQLEALLWGFRFDLAAAALLWAPIALLCWLAVRLGLRRLSWLWWWVPAMVLAGLQVADLMYFANSGRHISYELGEVTREAGSLLTTALKQYPLLMVATLAGALASALLCRRQLRLPARMTLAKTELPLLLTFAIAVLCVRGSLTDLPMKPDRAYAIGNPQQALLALNPVYAMLVSSSSADETGGSTPLYQQLPPPAAQQLATLAQLDSHAPYQPPQRKMNVILMLLESWPAELMQSYNPAAPNVTPHLDALHREGLRTDGLIAGGRRTVEGFFTALCSYQNPLEAGIPNTPLQDQHYECLPKLLSDAGWSTAVFQGMHKGETGQLAQQLGTQASYGKLEMPAAEVEQNSWGYQDPDLYRFILSKARAESRPFFYMVNNTTTHDDQLPPGEPWLFGDRSSDERQMSVLHYADKALGRFIEEFKQANLGPTLFVITADHTAGERSGHMGRYWIPFLMFATDGSIVPRHQPGIGAQQDIAPTILDLLGGKAPWFTGHSLLSEAPRGGIYAASGTIGRVYGEQIVEYPMHEPDKLTCFNWKADLQLHRPQPCDEAAARERDFSWATTWYQQSLLFDGKSRAYGQLAPASLLSPQLADQSAPATATTAGVDPHSKADNAKS</sequence>
<evidence type="ECO:0000256" key="3">
    <source>
        <dbReference type="ARBA" id="ARBA00022692"/>
    </source>
</evidence>
<dbReference type="CDD" id="cd16015">
    <property type="entry name" value="LTA_synthase"/>
    <property type="match status" value="1"/>
</dbReference>
<keyword evidence="4 7" id="KW-1133">Transmembrane helix</keyword>
<feature type="transmembrane region" description="Helical" evidence="7">
    <location>
        <begin position="159"/>
        <end position="181"/>
    </location>
</feature>
<organism evidence="9 10">
    <name type="scientific">Aeromonas jandaei</name>
    <dbReference type="NCBI Taxonomy" id="650"/>
    <lineage>
        <taxon>Bacteria</taxon>
        <taxon>Pseudomonadati</taxon>
        <taxon>Pseudomonadota</taxon>
        <taxon>Gammaproteobacteria</taxon>
        <taxon>Aeromonadales</taxon>
        <taxon>Aeromonadaceae</taxon>
        <taxon>Aeromonas</taxon>
    </lineage>
</organism>
<reference evidence="9 10" key="1">
    <citation type="submission" date="2020-12" db="EMBL/GenBank/DDBJ databases">
        <title>FDA dAtabase for Regulatory Grade micrObial Sequences (FDA-ARGOS): Supporting development and validation of Infectious Disease Dx tests.</title>
        <authorList>
            <person name="Sproer C."/>
            <person name="Gronow S."/>
            <person name="Severitt S."/>
            <person name="Schroder I."/>
            <person name="Tallon L."/>
            <person name="Sadzewicz L."/>
            <person name="Zhao X."/>
            <person name="Boylan J."/>
            <person name="Ott S."/>
            <person name="Bowen H."/>
            <person name="Vavikolanu K."/>
            <person name="Mehta A."/>
            <person name="Aluvathingal J."/>
            <person name="Nadendla S."/>
            <person name="Lowell S."/>
            <person name="Myers T."/>
            <person name="Yan Y."/>
            <person name="Sichtig H."/>
        </authorList>
    </citation>
    <scope>NUCLEOTIDE SEQUENCE [LARGE SCALE GENOMIC DNA]</scope>
    <source>
        <strain evidence="9 10">FDAARGOS_986</strain>
    </source>
</reference>
<dbReference type="InterPro" id="IPR017850">
    <property type="entry name" value="Alkaline_phosphatase_core_sf"/>
</dbReference>
<gene>
    <name evidence="9" type="ORF">I6H43_14495</name>
</gene>
<keyword evidence="3 7" id="KW-0812">Transmembrane</keyword>
<dbReference type="Gene3D" id="3.40.720.10">
    <property type="entry name" value="Alkaline Phosphatase, subunit A"/>
    <property type="match status" value="1"/>
</dbReference>
<evidence type="ECO:0000313" key="9">
    <source>
        <dbReference type="EMBL" id="QQB18759.1"/>
    </source>
</evidence>
<feature type="transmembrane region" description="Helical" evidence="7">
    <location>
        <begin position="80"/>
        <end position="101"/>
    </location>
</feature>
<evidence type="ECO:0000256" key="1">
    <source>
        <dbReference type="ARBA" id="ARBA00004651"/>
    </source>
</evidence>
<evidence type="ECO:0000256" key="6">
    <source>
        <dbReference type="SAM" id="MobiDB-lite"/>
    </source>
</evidence>
<name>A0A7T4A7J7_AERJA</name>
<evidence type="ECO:0000256" key="7">
    <source>
        <dbReference type="SAM" id="Phobius"/>
    </source>
</evidence>
<dbReference type="RefSeq" id="WP_042030483.1">
    <property type="nucleotide sequence ID" value="NZ_CAWMFX010000017.1"/>
</dbReference>
<dbReference type="InterPro" id="IPR000917">
    <property type="entry name" value="Sulfatase_N"/>
</dbReference>
<comment type="subcellular location">
    <subcellularLocation>
        <location evidence="1">Cell membrane</location>
        <topology evidence="1">Multi-pass membrane protein</topology>
    </subcellularLocation>
</comment>
<proteinExistence type="predicted"/>
<accession>A0A7T4A7J7</accession>
<keyword evidence="10" id="KW-1185">Reference proteome</keyword>
<feature type="transmembrane region" description="Helical" evidence="7">
    <location>
        <begin position="129"/>
        <end position="147"/>
    </location>
</feature>
<protein>
    <submittedName>
        <fullName evidence="9">LTA synthase family protein</fullName>
    </submittedName>
</protein>
<evidence type="ECO:0000256" key="4">
    <source>
        <dbReference type="ARBA" id="ARBA00022989"/>
    </source>
</evidence>
<evidence type="ECO:0000256" key="5">
    <source>
        <dbReference type="ARBA" id="ARBA00023136"/>
    </source>
</evidence>
<dbReference type="EMBL" id="CP066092">
    <property type="protein sequence ID" value="QQB18759.1"/>
    <property type="molecule type" value="Genomic_DNA"/>
</dbReference>